<evidence type="ECO:0000313" key="2">
    <source>
        <dbReference type="EMBL" id="RAQ95862.1"/>
    </source>
</evidence>
<dbReference type="Pfam" id="PF22649">
    <property type="entry name" value="Cgl0159"/>
    <property type="match status" value="1"/>
</dbReference>
<feature type="domain" description="Cgl0159-like" evidence="1">
    <location>
        <begin position="44"/>
        <end position="286"/>
    </location>
</feature>
<dbReference type="RefSeq" id="WP_112428962.1">
    <property type="nucleotide sequence ID" value="NZ_MCIF01000002.1"/>
</dbReference>
<name>A0A328VID6_9CHLR</name>
<protein>
    <recommendedName>
        <fullName evidence="1">Cgl0159-like domain-containing protein</fullName>
    </recommendedName>
</protein>
<reference evidence="2 3" key="1">
    <citation type="submission" date="2016-08" db="EMBL/GenBank/DDBJ databases">
        <title>Analysis of Carbohydrate Active Enzymes in Thermogemmatispora T81 Reveals Carbohydrate Degradation Ability.</title>
        <authorList>
            <person name="Tomazini A."/>
            <person name="Lal S."/>
            <person name="Stott M."/>
            <person name="Henrissat B."/>
            <person name="Polikarpov I."/>
            <person name="Sparling R."/>
            <person name="Levin D.B."/>
        </authorList>
    </citation>
    <scope>NUCLEOTIDE SEQUENCE [LARGE SCALE GENOMIC DNA]</scope>
    <source>
        <strain evidence="2 3">T81</strain>
    </source>
</reference>
<comment type="caution">
    <text evidence="2">The sequence shown here is derived from an EMBL/GenBank/DDBJ whole genome shotgun (WGS) entry which is preliminary data.</text>
</comment>
<dbReference type="Proteomes" id="UP000248706">
    <property type="component" value="Unassembled WGS sequence"/>
</dbReference>
<evidence type="ECO:0000313" key="3">
    <source>
        <dbReference type="Proteomes" id="UP000248706"/>
    </source>
</evidence>
<dbReference type="AlphaFoldDB" id="A0A328VID6"/>
<dbReference type="InterPro" id="IPR013785">
    <property type="entry name" value="Aldolase_TIM"/>
</dbReference>
<dbReference type="Gene3D" id="3.20.20.70">
    <property type="entry name" value="Aldolase class I"/>
    <property type="match status" value="1"/>
</dbReference>
<evidence type="ECO:0000259" key="1">
    <source>
        <dbReference type="Pfam" id="PF22649"/>
    </source>
</evidence>
<accession>A0A328VID6</accession>
<dbReference type="InterPro" id="IPR054574">
    <property type="entry name" value="Cgl0159_dom"/>
</dbReference>
<keyword evidence="3" id="KW-1185">Reference proteome</keyword>
<dbReference type="EMBL" id="MCIF01000002">
    <property type="protein sequence ID" value="RAQ95862.1"/>
    <property type="molecule type" value="Genomic_DNA"/>
</dbReference>
<proteinExistence type="predicted"/>
<dbReference type="OrthoDB" id="5915071at2"/>
<organism evidence="2 3">
    <name type="scientific">Thermogemmatispora tikiterensis</name>
    <dbReference type="NCBI Taxonomy" id="1825093"/>
    <lineage>
        <taxon>Bacteria</taxon>
        <taxon>Bacillati</taxon>
        <taxon>Chloroflexota</taxon>
        <taxon>Ktedonobacteria</taxon>
        <taxon>Thermogemmatisporales</taxon>
        <taxon>Thermogemmatisporaceae</taxon>
        <taxon>Thermogemmatispora</taxon>
    </lineage>
</organism>
<gene>
    <name evidence="2" type="ORF">A4R35_09965</name>
</gene>
<sequence>MINREVDHEKLITALADLRIKEPDLPALLARTRKRRSRLTTDGHLVIIAADHPARRVVAAGQNPWAMADRAELLKRLAAVLQQPGVDGVLATPDLLEELLLYNYWLLKQGEKDFLEEKLLIGSMNRGGLAGTVFELYDPVTAYTARDLLEMNLDGGKLLFQFDPQARESGQTLYLCAAALRELADQRLPAFLEVVPRPPTTDELVLLVGVATALGPTSSHLWLKLPMVEGFERVARATTCPILVLGGSEPGNSSQLLSRIESCLKAGPNIRGAIIGRGILYPSDDSDPAQLAAQLAQLIHQSTSQRSSSDQQEI</sequence>
<dbReference type="SUPFAM" id="SSF51569">
    <property type="entry name" value="Aldolase"/>
    <property type="match status" value="1"/>
</dbReference>